<evidence type="ECO:0000313" key="2">
    <source>
        <dbReference type="EMBL" id="RIA78212.1"/>
    </source>
</evidence>
<keyword evidence="3" id="KW-1185">Reference proteome</keyword>
<dbReference type="RefSeq" id="WP_119015689.1">
    <property type="nucleotide sequence ID" value="NZ_QXEV01000003.1"/>
</dbReference>
<dbReference type="InParanoid" id="A0A397RY59"/>
<dbReference type="OrthoDB" id="384412at2"/>
<dbReference type="InterPro" id="IPR036388">
    <property type="entry name" value="WH-like_DNA-bd_sf"/>
</dbReference>
<gene>
    <name evidence="2" type="ORF">EI71_00524</name>
</gene>
<organism evidence="2 3">
    <name type="scientific">Anaeroplasma bactoclasticum</name>
    <dbReference type="NCBI Taxonomy" id="2088"/>
    <lineage>
        <taxon>Bacteria</taxon>
        <taxon>Bacillati</taxon>
        <taxon>Mycoplasmatota</taxon>
        <taxon>Mollicutes</taxon>
        <taxon>Anaeroplasmatales</taxon>
        <taxon>Anaeroplasmataceae</taxon>
        <taxon>Anaeroplasma</taxon>
    </lineage>
</organism>
<dbReference type="EMBL" id="QXEV01000003">
    <property type="protein sequence ID" value="RIA78212.1"/>
    <property type="molecule type" value="Genomic_DNA"/>
</dbReference>
<dbReference type="Pfam" id="PF21984">
    <property type="entry name" value="DnaD_N"/>
    <property type="match status" value="1"/>
</dbReference>
<comment type="caution">
    <text evidence="2">The sequence shown here is derived from an EMBL/GenBank/DDBJ whole genome shotgun (WGS) entry which is preliminary data.</text>
</comment>
<sequence length="201" mass="23386">MIKKLYESGCFKYEKFILVHQKELLLSPVACVVLIQMLKEYETNKFFSVASLKERMMITDSDFDEAVTNLLEREFYSIYIQYEDGIGREAVSLDGFFDRVKDILSGVNSKDFENDFFHVTQLIQKEIGRVLTADELEIVSSLITEDRVTVSDMEEALEYMKSHYKVLNVKNLVTSLNRFRGEAREVEAVPDFVKDFLDNIK</sequence>
<name>A0A397RY59_9MOLU</name>
<dbReference type="AlphaFoldDB" id="A0A397RY59"/>
<accession>A0A397RY59</accession>
<dbReference type="Proteomes" id="UP000266506">
    <property type="component" value="Unassembled WGS sequence"/>
</dbReference>
<proteinExistence type="predicted"/>
<feature type="domain" description="DnaD N-terminal" evidence="1">
    <location>
        <begin position="15"/>
        <end position="104"/>
    </location>
</feature>
<evidence type="ECO:0000259" key="1">
    <source>
        <dbReference type="Pfam" id="PF21984"/>
    </source>
</evidence>
<dbReference type="Gene3D" id="1.10.10.10">
    <property type="entry name" value="Winged helix-like DNA-binding domain superfamily/Winged helix DNA-binding domain"/>
    <property type="match status" value="1"/>
</dbReference>
<protein>
    <submittedName>
        <fullName evidence="2">DNA replication protein DnaD</fullName>
    </submittedName>
</protein>
<evidence type="ECO:0000313" key="3">
    <source>
        <dbReference type="Proteomes" id="UP000266506"/>
    </source>
</evidence>
<reference evidence="2 3" key="1">
    <citation type="submission" date="2018-08" db="EMBL/GenBank/DDBJ databases">
        <title>Genomic Encyclopedia of Archaeal and Bacterial Type Strains, Phase II (KMG-II): from individual species to whole genera.</title>
        <authorList>
            <person name="Goeker M."/>
        </authorList>
    </citation>
    <scope>NUCLEOTIDE SEQUENCE [LARGE SCALE GENOMIC DNA]</scope>
    <source>
        <strain evidence="2 3">ATCC 27112</strain>
    </source>
</reference>
<dbReference type="InterPro" id="IPR053843">
    <property type="entry name" value="DnaD_N"/>
</dbReference>